<evidence type="ECO:0000313" key="3">
    <source>
        <dbReference type="Proteomes" id="UP000225889"/>
    </source>
</evidence>
<dbReference type="EMBL" id="PDYF01000042">
    <property type="protein sequence ID" value="PHU34023.1"/>
    <property type="molecule type" value="Genomic_DNA"/>
</dbReference>
<dbReference type="InterPro" id="IPR013830">
    <property type="entry name" value="SGNH_hydro"/>
</dbReference>
<dbReference type="Pfam" id="PF13472">
    <property type="entry name" value="Lipase_GDSL_2"/>
    <property type="match status" value="1"/>
</dbReference>
<reference evidence="2 3" key="2">
    <citation type="submission" date="2017-10" db="EMBL/GenBank/DDBJ databases">
        <authorList>
            <person name="Banno H."/>
            <person name="Chua N.-H."/>
        </authorList>
    </citation>
    <scope>NUCLEOTIDE SEQUENCE [LARGE SCALE GENOMIC DNA]</scope>
    <source>
        <strain evidence="2 3">JK626</strain>
    </source>
</reference>
<sequence length="206" mass="22668">MKSVLCFGDSNTYGLKPDGSGRFDKTERWTGVLSEMLGHQNYEVIEEGLVGRTTVFEDSTRQGRNGSKLLPILLESHGPVDTVVVMLGTNDCKAVYNASPKLIARGAEILLRQIRDNNSAAKILLLSPIHLGDAVWKEEFDPEFDEKSVITSKELKAVFAKLAEEFDCMFLAASDVAKPSETDQEHLDEKGHLALANAIYKKLVAA</sequence>
<comment type="caution">
    <text evidence="2">The sequence shown here is derived from an EMBL/GenBank/DDBJ whole genome shotgun (WGS) entry which is preliminary data.</text>
</comment>
<organism evidence="2 3">
    <name type="scientific">Pseudobutyrivibrio ruminis</name>
    <dbReference type="NCBI Taxonomy" id="46206"/>
    <lineage>
        <taxon>Bacteria</taxon>
        <taxon>Bacillati</taxon>
        <taxon>Bacillota</taxon>
        <taxon>Clostridia</taxon>
        <taxon>Lachnospirales</taxon>
        <taxon>Lachnospiraceae</taxon>
        <taxon>Pseudobutyrivibrio</taxon>
    </lineage>
</organism>
<dbReference type="InterPro" id="IPR036514">
    <property type="entry name" value="SGNH_hydro_sf"/>
</dbReference>
<dbReference type="PANTHER" id="PTHR30383:SF29">
    <property type="entry name" value="SGNH HYDROLASE-TYPE ESTERASE DOMAIN-CONTAINING PROTEIN"/>
    <property type="match status" value="1"/>
</dbReference>
<dbReference type="Proteomes" id="UP000225889">
    <property type="component" value="Unassembled WGS sequence"/>
</dbReference>
<gene>
    <name evidence="2" type="ORF">CSX01_12105</name>
</gene>
<proteinExistence type="predicted"/>
<dbReference type="CDD" id="cd01839">
    <property type="entry name" value="SGNH_arylesterase_like"/>
    <property type="match status" value="1"/>
</dbReference>
<dbReference type="InterPro" id="IPR051532">
    <property type="entry name" value="Ester_Hydrolysis_Enzymes"/>
</dbReference>
<protein>
    <submittedName>
        <fullName evidence="2">Arylesterase</fullName>
    </submittedName>
</protein>
<dbReference type="SUPFAM" id="SSF52266">
    <property type="entry name" value="SGNH hydrolase"/>
    <property type="match status" value="1"/>
</dbReference>
<evidence type="ECO:0000313" key="2">
    <source>
        <dbReference type="EMBL" id="PHU34023.1"/>
    </source>
</evidence>
<dbReference type="RefSeq" id="WP_099392587.1">
    <property type="nucleotide sequence ID" value="NZ_PDYF01000042.1"/>
</dbReference>
<feature type="domain" description="SGNH hydrolase-type esterase" evidence="1">
    <location>
        <begin position="6"/>
        <end position="192"/>
    </location>
</feature>
<name>A0A2G3DT10_9FIRM</name>
<dbReference type="Gene3D" id="3.40.50.1110">
    <property type="entry name" value="SGNH hydrolase"/>
    <property type="match status" value="1"/>
</dbReference>
<dbReference type="PANTHER" id="PTHR30383">
    <property type="entry name" value="THIOESTERASE 1/PROTEASE 1/LYSOPHOSPHOLIPASE L1"/>
    <property type="match status" value="1"/>
</dbReference>
<reference evidence="2 3" key="1">
    <citation type="submission" date="2017-10" db="EMBL/GenBank/DDBJ databases">
        <title>Resolving the taxonomy of Roseburia spp., Eubacterium rectale and Agathobacter spp. through phylogenomic analysis.</title>
        <authorList>
            <person name="Sheridan P.O."/>
            <person name="Walker A.W."/>
            <person name="Duncan S.H."/>
            <person name="Scott K.P."/>
            <person name="Toole P.W.O."/>
            <person name="Luis P."/>
            <person name="Flint H.J."/>
        </authorList>
    </citation>
    <scope>NUCLEOTIDE SEQUENCE [LARGE SCALE GENOMIC DNA]</scope>
    <source>
        <strain evidence="2 3">JK626</strain>
    </source>
</reference>
<accession>A0A2G3DT10</accession>
<dbReference type="AlphaFoldDB" id="A0A2G3DT10"/>
<evidence type="ECO:0000259" key="1">
    <source>
        <dbReference type="Pfam" id="PF13472"/>
    </source>
</evidence>